<keyword evidence="4" id="KW-0520">NAD</keyword>
<dbReference type="EMBL" id="JAIOIU010000086">
    <property type="protein sequence ID" value="MBZ0159906.1"/>
    <property type="molecule type" value="Genomic_DNA"/>
</dbReference>
<evidence type="ECO:0000256" key="2">
    <source>
        <dbReference type="ARBA" id="ARBA00022538"/>
    </source>
</evidence>
<comment type="caution">
    <text evidence="7">The sequence shown here is derived from an EMBL/GenBank/DDBJ whole genome shotgun (WGS) entry which is preliminary data.</text>
</comment>
<dbReference type="Gene3D" id="3.40.50.720">
    <property type="entry name" value="NAD(P)-binding Rossmann-like Domain"/>
    <property type="match status" value="1"/>
</dbReference>
<evidence type="ECO:0000259" key="5">
    <source>
        <dbReference type="PROSITE" id="PS51201"/>
    </source>
</evidence>
<gene>
    <name evidence="7" type="ORF">K8G79_07210</name>
</gene>
<keyword evidence="2" id="KW-0633">Potassium transport</keyword>
<name>A0AAJ1AK66_9BACT</name>
<evidence type="ECO:0000256" key="3">
    <source>
        <dbReference type="ARBA" id="ARBA00022958"/>
    </source>
</evidence>
<evidence type="ECO:0000313" key="7">
    <source>
        <dbReference type="EMBL" id="MBZ0159906.1"/>
    </source>
</evidence>
<dbReference type="PROSITE" id="PS51201">
    <property type="entry name" value="RCK_N"/>
    <property type="match status" value="1"/>
</dbReference>
<dbReference type="Proteomes" id="UP001197609">
    <property type="component" value="Unassembled WGS sequence"/>
</dbReference>
<dbReference type="PRINTS" id="PR00335">
    <property type="entry name" value="KUPTAKETRKA"/>
</dbReference>
<dbReference type="PROSITE" id="PS51202">
    <property type="entry name" value="RCK_C"/>
    <property type="match status" value="1"/>
</dbReference>
<keyword evidence="3" id="KW-0630">Potassium</keyword>
<dbReference type="InterPro" id="IPR050721">
    <property type="entry name" value="Trk_Ktr_HKT_K-transport"/>
</dbReference>
<dbReference type="SUPFAM" id="SSF51735">
    <property type="entry name" value="NAD(P)-binding Rossmann-fold domains"/>
    <property type="match status" value="1"/>
</dbReference>
<dbReference type="InterPro" id="IPR003148">
    <property type="entry name" value="RCK_N"/>
</dbReference>
<accession>A0AAJ1AK66</accession>
<dbReference type="GO" id="GO:0015079">
    <property type="term" value="F:potassium ion transmembrane transporter activity"/>
    <property type="evidence" value="ECO:0007669"/>
    <property type="project" value="InterPro"/>
</dbReference>
<evidence type="ECO:0000313" key="8">
    <source>
        <dbReference type="Proteomes" id="UP001197609"/>
    </source>
</evidence>
<dbReference type="Pfam" id="PF02080">
    <property type="entry name" value="TrkA_C"/>
    <property type="match status" value="1"/>
</dbReference>
<dbReference type="InterPro" id="IPR006037">
    <property type="entry name" value="RCK_C"/>
</dbReference>
<dbReference type="Gene3D" id="3.30.70.1450">
    <property type="entry name" value="Regulator of K+ conductance, C-terminal domain"/>
    <property type="match status" value="1"/>
</dbReference>
<evidence type="ECO:0000259" key="6">
    <source>
        <dbReference type="PROSITE" id="PS51202"/>
    </source>
</evidence>
<sequence length="219" mass="23931">MNFIIVGCGRVGTELAYRLFQKGHQVAVIDQVAAAFNSLPTDFRGRTVEGEALASDILRRAGIEQADGLAAVTNSDSLNVVVAHVAKTVYHVPQVVVRNYHPRWRALHEAFGLQVVSSTSWGAQRIEELLYPTFAKCVFSAGNGEVEIYELSVSETWHGHTLQDLLHAGQCLAVALTRAGKAILPSSEERLEVGDILHLSSTMEGIETLRERLKASQGR</sequence>
<feature type="domain" description="RCK C-terminal" evidence="6">
    <location>
        <begin position="136"/>
        <end position="215"/>
    </location>
</feature>
<evidence type="ECO:0000256" key="1">
    <source>
        <dbReference type="ARBA" id="ARBA00017378"/>
    </source>
</evidence>
<dbReference type="GO" id="GO:0005886">
    <property type="term" value="C:plasma membrane"/>
    <property type="evidence" value="ECO:0007669"/>
    <property type="project" value="InterPro"/>
</dbReference>
<evidence type="ECO:0000256" key="4">
    <source>
        <dbReference type="ARBA" id="ARBA00023027"/>
    </source>
</evidence>
<keyword evidence="2" id="KW-0813">Transport</keyword>
<proteinExistence type="predicted"/>
<dbReference type="AlphaFoldDB" id="A0AAJ1AK66"/>
<dbReference type="SUPFAM" id="SSF116726">
    <property type="entry name" value="TrkA C-terminal domain-like"/>
    <property type="match status" value="1"/>
</dbReference>
<dbReference type="InterPro" id="IPR006036">
    <property type="entry name" value="K_uptake_TrkA"/>
</dbReference>
<reference evidence="7 8" key="1">
    <citation type="journal article" date="2021" name="bioRxiv">
        <title>Unraveling nitrogen, sulfur and carbon metabolic pathways and microbial community transcriptional responses to substrate deprivation and toxicity stresses in a bioreactor mimicking anoxic brackish coastal sediment conditions.</title>
        <authorList>
            <person name="Martins P.D."/>
            <person name="Echeveste M.J."/>
            <person name="Arshad A."/>
            <person name="Kurth J."/>
            <person name="Ouboter H."/>
            <person name="Jetten M.S.M."/>
            <person name="Welte C.U."/>
        </authorList>
    </citation>
    <scope>NUCLEOTIDE SEQUENCE [LARGE SCALE GENOMIC DNA]</scope>
    <source>
        <strain evidence="7">MAG_38</strain>
    </source>
</reference>
<dbReference type="InterPro" id="IPR036721">
    <property type="entry name" value="RCK_C_sf"/>
</dbReference>
<keyword evidence="2" id="KW-0406">Ion transport</keyword>
<dbReference type="PANTHER" id="PTHR43833:SF8">
    <property type="entry name" value="TRK SYSTEM POTASSIUM UPTAKE PROTEIN TRKA"/>
    <property type="match status" value="1"/>
</dbReference>
<organism evidence="7 8">
    <name type="scientific">Candidatus Methylomirabilis tolerans</name>
    <dbReference type="NCBI Taxonomy" id="3123416"/>
    <lineage>
        <taxon>Bacteria</taxon>
        <taxon>Candidatus Methylomirabilota</taxon>
        <taxon>Candidatus Methylomirabilia</taxon>
        <taxon>Candidatus Methylomirabilales</taxon>
        <taxon>Candidatus Methylomirabilaceae</taxon>
        <taxon>Candidatus Methylomirabilis</taxon>
    </lineage>
</organism>
<dbReference type="InterPro" id="IPR036291">
    <property type="entry name" value="NAD(P)-bd_dom_sf"/>
</dbReference>
<dbReference type="PANTHER" id="PTHR43833">
    <property type="entry name" value="POTASSIUM CHANNEL PROTEIN 2-RELATED-RELATED"/>
    <property type="match status" value="1"/>
</dbReference>
<dbReference type="Pfam" id="PF02254">
    <property type="entry name" value="TrkA_N"/>
    <property type="match status" value="1"/>
</dbReference>
<protein>
    <recommendedName>
        <fullName evidence="1">Trk system potassium uptake protein TrkA</fullName>
    </recommendedName>
</protein>
<feature type="domain" description="RCK N-terminal" evidence="5">
    <location>
        <begin position="1"/>
        <end position="117"/>
    </location>
</feature>